<feature type="compositionally biased region" description="Basic and acidic residues" evidence="1">
    <location>
        <begin position="76"/>
        <end position="95"/>
    </location>
</feature>
<feature type="region of interest" description="Disordered" evidence="1">
    <location>
        <begin position="76"/>
        <end position="110"/>
    </location>
</feature>
<evidence type="ECO:0000256" key="1">
    <source>
        <dbReference type="SAM" id="MobiDB-lite"/>
    </source>
</evidence>
<sequence>MAPLPPLALAHLHGSAHEPRDASPISPASLLLRLSARDLGPTQGQSVGMAVGLSLTGIIVAIFVFGWVRYIAAREHQRGAERRKAKEASEKKAAEEAAAGEAAAEEAPAE</sequence>
<feature type="transmembrane region" description="Helical" evidence="2">
    <location>
        <begin position="47"/>
        <end position="68"/>
    </location>
</feature>
<reference evidence="3 4" key="1">
    <citation type="submission" date="2013-05" db="EMBL/GenBank/DDBJ databases">
        <title>Drechslerella stenobrocha genome reveals carnivorous origination and mechanical trapping mechanism of predatory fungi.</title>
        <authorList>
            <person name="Liu X."/>
            <person name="Zhang W."/>
            <person name="Liu K."/>
        </authorList>
    </citation>
    <scope>NUCLEOTIDE SEQUENCE [LARGE SCALE GENOMIC DNA]</scope>
    <source>
        <strain evidence="3 4">248</strain>
    </source>
</reference>
<keyword evidence="2" id="KW-0472">Membrane</keyword>
<dbReference type="Proteomes" id="UP000024837">
    <property type="component" value="Unassembled WGS sequence"/>
</dbReference>
<evidence type="ECO:0000313" key="4">
    <source>
        <dbReference type="Proteomes" id="UP000024837"/>
    </source>
</evidence>
<keyword evidence="4" id="KW-1185">Reference proteome</keyword>
<proteinExistence type="predicted"/>
<dbReference type="HOGENOM" id="CLU_2319856_0_0_1"/>
<protein>
    <submittedName>
        <fullName evidence="3">Uncharacterized protein</fullName>
    </submittedName>
</protein>
<gene>
    <name evidence="3" type="ORF">DRE_07501</name>
</gene>
<name>W7HI25_9PEZI</name>
<evidence type="ECO:0000313" key="3">
    <source>
        <dbReference type="EMBL" id="EWC43501.1"/>
    </source>
</evidence>
<organism evidence="3 4">
    <name type="scientific">Drechslerella stenobrocha 248</name>
    <dbReference type="NCBI Taxonomy" id="1043628"/>
    <lineage>
        <taxon>Eukaryota</taxon>
        <taxon>Fungi</taxon>
        <taxon>Dikarya</taxon>
        <taxon>Ascomycota</taxon>
        <taxon>Pezizomycotina</taxon>
        <taxon>Orbiliomycetes</taxon>
        <taxon>Orbiliales</taxon>
        <taxon>Orbiliaceae</taxon>
        <taxon>Drechslerella</taxon>
    </lineage>
</organism>
<keyword evidence="2" id="KW-1133">Transmembrane helix</keyword>
<dbReference type="EMBL" id="KI966459">
    <property type="protein sequence ID" value="EWC43501.1"/>
    <property type="molecule type" value="Genomic_DNA"/>
</dbReference>
<dbReference type="AlphaFoldDB" id="W7HI25"/>
<dbReference type="OrthoDB" id="5356907at2759"/>
<evidence type="ECO:0000256" key="2">
    <source>
        <dbReference type="SAM" id="Phobius"/>
    </source>
</evidence>
<accession>W7HI25</accession>
<keyword evidence="2" id="KW-0812">Transmembrane</keyword>